<gene>
    <name evidence="2" type="ORF">E3C22_07275</name>
</gene>
<protein>
    <submittedName>
        <fullName evidence="2">Glycosyltransferase family 61 protein</fullName>
    </submittedName>
</protein>
<keyword evidence="3" id="KW-1185">Reference proteome</keyword>
<sequence>MRHVLGNATPLERASMLKERLGGPPTSQRYSDCLIPPAKVLSIGPLRLTGGVYRDRKLVPGSELQRGWGGKLHNLVSEVDALSSFDFSESYDEAVYGGYFFSHFGHFVIETTTRLWWVVENNYKGPVVFQMMGMKVPTFAEEFFGLLGIRPVFVRGKKGVRAGSLIVPDVSAVERGWVSRAFIAPFQRLAEMCEARNSAERIFVLRGEGVAPAVGEGTLQELLQEEGYVAVDPARISLRQQIAAFAGAREIVGLVGSAMHNIVYSRKARRVAYISRTNSISNTFPSIDSALNAFDSYYIYAQLNPLPLHGGLRGPYLIDTLSCQEYLKKSRFLARDREISAKSLVQERESYMREWTRVFEEKGGKITYQK</sequence>
<dbReference type="GO" id="GO:0016757">
    <property type="term" value="F:glycosyltransferase activity"/>
    <property type="evidence" value="ECO:0007669"/>
    <property type="project" value="InterPro"/>
</dbReference>
<dbReference type="EMBL" id="SOZD01000002">
    <property type="protein sequence ID" value="TFF25174.1"/>
    <property type="molecule type" value="Genomic_DNA"/>
</dbReference>
<comment type="caution">
    <text evidence="2">The sequence shown here is derived from an EMBL/GenBank/DDBJ whole genome shotgun (WGS) entry which is preliminary data.</text>
</comment>
<dbReference type="Proteomes" id="UP000298179">
    <property type="component" value="Unassembled WGS sequence"/>
</dbReference>
<evidence type="ECO:0000313" key="2">
    <source>
        <dbReference type="EMBL" id="TFF25174.1"/>
    </source>
</evidence>
<keyword evidence="2" id="KW-0808">Transferase</keyword>
<reference evidence="2 3" key="1">
    <citation type="submission" date="2019-03" db="EMBL/GenBank/DDBJ databases">
        <title>Jiella endophytica sp. nov., a novel endophytic bacterium isolated from root of Ficus microcarpa Linn. f.</title>
        <authorList>
            <person name="Tuo L."/>
        </authorList>
    </citation>
    <scope>NUCLEOTIDE SEQUENCE [LARGE SCALE GENOMIC DNA]</scope>
    <source>
        <strain evidence="2 3">CBS5Q-3</strain>
    </source>
</reference>
<organism evidence="2 3">
    <name type="scientific">Jiella endophytica</name>
    <dbReference type="NCBI Taxonomy" id="2558362"/>
    <lineage>
        <taxon>Bacteria</taxon>
        <taxon>Pseudomonadati</taxon>
        <taxon>Pseudomonadota</taxon>
        <taxon>Alphaproteobacteria</taxon>
        <taxon>Hyphomicrobiales</taxon>
        <taxon>Aurantimonadaceae</taxon>
        <taxon>Jiella</taxon>
    </lineage>
</organism>
<dbReference type="InterPro" id="IPR049625">
    <property type="entry name" value="Glyco_transf_61_cat"/>
</dbReference>
<dbReference type="Pfam" id="PF04577">
    <property type="entry name" value="Glyco_transf_61"/>
    <property type="match status" value="1"/>
</dbReference>
<feature type="domain" description="Glycosyltransferase 61 catalytic" evidence="1">
    <location>
        <begin position="104"/>
        <end position="271"/>
    </location>
</feature>
<evidence type="ECO:0000259" key="1">
    <source>
        <dbReference type="Pfam" id="PF04577"/>
    </source>
</evidence>
<proteinExistence type="predicted"/>
<dbReference type="OrthoDB" id="3760154at2"/>
<name>A0A4Y8RQT9_9HYPH</name>
<dbReference type="AlphaFoldDB" id="A0A4Y8RQT9"/>
<evidence type="ECO:0000313" key="3">
    <source>
        <dbReference type="Proteomes" id="UP000298179"/>
    </source>
</evidence>
<accession>A0A4Y8RQT9</accession>